<gene>
    <name evidence="2" type="ORF">ABAZ39_13935</name>
    <name evidence="3" type="ORF">FH063_005297</name>
</gene>
<evidence type="ECO:0000313" key="5">
    <source>
        <dbReference type="Proteomes" id="UP000325333"/>
    </source>
</evidence>
<evidence type="ECO:0000256" key="1">
    <source>
        <dbReference type="SAM" id="Phobius"/>
    </source>
</evidence>
<feature type="transmembrane region" description="Helical" evidence="1">
    <location>
        <begin position="50"/>
        <end position="70"/>
    </location>
</feature>
<accession>A0A060DQ46</accession>
<keyword evidence="1" id="KW-1133">Transmembrane helix</keyword>
<dbReference type="AlphaFoldDB" id="A0A060DQ46"/>
<keyword evidence="1" id="KW-0472">Membrane</keyword>
<sequence>MAELPMARPSTGETPTVAEMRYPAGALAGDYARAGAGLALTVLPLAFLPVTPWIAVPLAACALLFAVFAARTLQRQLTRLTMDGEGLRADGPLGGAIRWDALSGLKLRYYATKRGRDDGWMQAALSGGGTTLRFDSNLEGFDAVIEQAALAAGRNGVALTPVTVDNLIALGIEPPADPNEKDPNETRPAP</sequence>
<dbReference type="Proteomes" id="UP000325333">
    <property type="component" value="Unassembled WGS sequence"/>
</dbReference>
<reference evidence="2 4" key="1">
    <citation type="journal article" date="2014" name="Genome Announc.">
        <title>Complete Genome Sequence of the Model Rhizosphere Strain Azospirillum brasilense Az39, Successfully Applied in Agriculture.</title>
        <authorList>
            <person name="Rivera D."/>
            <person name="Revale S."/>
            <person name="Molina R."/>
            <person name="Gualpa J."/>
            <person name="Puente M."/>
            <person name="Maroniche G."/>
            <person name="Paris G."/>
            <person name="Baker D."/>
            <person name="Clavijo B."/>
            <person name="McLay K."/>
            <person name="Spaepen S."/>
            <person name="Perticari A."/>
            <person name="Vazquez M."/>
            <person name="Wisniewski-Dye F."/>
            <person name="Watkins C."/>
            <person name="Martinez-Abarca F."/>
            <person name="Vanderleyden J."/>
            <person name="Cassan F."/>
        </authorList>
    </citation>
    <scope>NUCLEOTIDE SEQUENCE [LARGE SCALE GENOMIC DNA]</scope>
    <source>
        <strain evidence="2 4">Az39</strain>
    </source>
</reference>
<dbReference type="KEGG" id="abq:ABAZ39_13935"/>
<dbReference type="Proteomes" id="UP000027186">
    <property type="component" value="Chromosome"/>
</dbReference>
<reference evidence="3 5" key="2">
    <citation type="submission" date="2019-07" db="EMBL/GenBank/DDBJ databases">
        <title>Genome sequencing of the stress-tolerant strain Azospirillum brasilense Az19.</title>
        <authorList>
            <person name="Maroniche G.A."/>
            <person name="Garcia J.E."/>
            <person name="Pagnussat L."/>
            <person name="Amenta M."/>
            <person name="Creus C.M."/>
        </authorList>
    </citation>
    <scope>NUCLEOTIDE SEQUENCE [LARGE SCALE GENOMIC DNA]</scope>
    <source>
        <strain evidence="3 5">Az19</strain>
    </source>
</reference>
<proteinExistence type="predicted"/>
<evidence type="ECO:0008006" key="6">
    <source>
        <dbReference type="Google" id="ProtNLM"/>
    </source>
</evidence>
<name>A0A060DQ46_9PROT</name>
<keyword evidence="1" id="KW-0812">Transmembrane</keyword>
<dbReference type="EMBL" id="CP007793">
    <property type="protein sequence ID" value="AIB13059.1"/>
    <property type="molecule type" value="Genomic_DNA"/>
</dbReference>
<dbReference type="EMBL" id="VEWN01000006">
    <property type="protein sequence ID" value="KAA1055526.1"/>
    <property type="molecule type" value="Genomic_DNA"/>
</dbReference>
<protein>
    <recommendedName>
        <fullName evidence="6">PH domain-containing protein</fullName>
    </recommendedName>
</protein>
<evidence type="ECO:0000313" key="3">
    <source>
        <dbReference type="EMBL" id="KAA1055526.1"/>
    </source>
</evidence>
<dbReference type="OrthoDB" id="7365284at2"/>
<evidence type="ECO:0000313" key="4">
    <source>
        <dbReference type="Proteomes" id="UP000027186"/>
    </source>
</evidence>
<organism evidence="2 4">
    <name type="scientific">Azospirillum argentinense</name>
    <dbReference type="NCBI Taxonomy" id="2970906"/>
    <lineage>
        <taxon>Bacteria</taxon>
        <taxon>Pseudomonadati</taxon>
        <taxon>Pseudomonadota</taxon>
        <taxon>Alphaproteobacteria</taxon>
        <taxon>Rhodospirillales</taxon>
        <taxon>Azospirillaceae</taxon>
        <taxon>Azospirillum</taxon>
    </lineage>
</organism>
<accession>A0A5B0KU96</accession>
<evidence type="ECO:0000313" key="2">
    <source>
        <dbReference type="EMBL" id="AIB13059.1"/>
    </source>
</evidence>
<dbReference type="RefSeq" id="WP_038530141.1">
    <property type="nucleotide sequence ID" value="NZ_CP007793.1"/>
</dbReference>